<sequence>MTWTLIILLTLGAYAFKVTGLVFLGGRSLPPIFERCLALIPAAVVTALVMKDTFTNGQDLVLDARALGIAVAGIAAWRKAPLIVVIVLGAAVTALVRQI</sequence>
<evidence type="ECO:0000313" key="2">
    <source>
        <dbReference type="EMBL" id="CAB4822987.1"/>
    </source>
</evidence>
<dbReference type="InterPro" id="IPR008407">
    <property type="entry name" value="Brnchd-chn_aa_trnsp_AzlD"/>
</dbReference>
<feature type="transmembrane region" description="Helical" evidence="1">
    <location>
        <begin position="6"/>
        <end position="25"/>
    </location>
</feature>
<reference evidence="2" key="1">
    <citation type="submission" date="2020-05" db="EMBL/GenBank/DDBJ databases">
        <authorList>
            <person name="Chiriac C."/>
            <person name="Salcher M."/>
            <person name="Ghai R."/>
            <person name="Kavagutti S V."/>
        </authorList>
    </citation>
    <scope>NUCLEOTIDE SEQUENCE</scope>
</reference>
<dbReference type="Pfam" id="PF05437">
    <property type="entry name" value="AzlD"/>
    <property type="match status" value="1"/>
</dbReference>
<gene>
    <name evidence="2" type="ORF">UFOPK3004_01941</name>
</gene>
<feature type="transmembrane region" description="Helical" evidence="1">
    <location>
        <begin position="32"/>
        <end position="50"/>
    </location>
</feature>
<proteinExistence type="predicted"/>
<dbReference type="EMBL" id="CAFAAL010000280">
    <property type="protein sequence ID" value="CAB4822987.1"/>
    <property type="molecule type" value="Genomic_DNA"/>
</dbReference>
<keyword evidence="1" id="KW-0472">Membrane</keyword>
<feature type="transmembrane region" description="Helical" evidence="1">
    <location>
        <begin position="70"/>
        <end position="96"/>
    </location>
</feature>
<keyword evidence="1" id="KW-0812">Transmembrane</keyword>
<name>A0A6J6ZSY3_9ZZZZ</name>
<dbReference type="AlphaFoldDB" id="A0A6J6ZSY3"/>
<evidence type="ECO:0000256" key="1">
    <source>
        <dbReference type="SAM" id="Phobius"/>
    </source>
</evidence>
<organism evidence="2">
    <name type="scientific">freshwater metagenome</name>
    <dbReference type="NCBI Taxonomy" id="449393"/>
    <lineage>
        <taxon>unclassified sequences</taxon>
        <taxon>metagenomes</taxon>
        <taxon>ecological metagenomes</taxon>
    </lineage>
</organism>
<accession>A0A6J6ZSY3</accession>
<protein>
    <submittedName>
        <fullName evidence="2">Unannotated protein</fullName>
    </submittedName>
</protein>
<keyword evidence="1" id="KW-1133">Transmembrane helix</keyword>